<name>A0A1U9XFS3_ECOLX</name>
<sequence>MHGELEILDVIPRKEGLELLGAAYSGMSDVIKGTQFDPAIPQDARIAENFLKPVNLFGARYSHYPCVGGVYAVFRLIKDDSEDIPTFEELWLHATTNPDNQANVTTPGRNYRFIRPYRVR</sequence>
<keyword evidence="1" id="KW-0614">Plasmid</keyword>
<accession>A0A1U9XFS3</accession>
<geneLocation type="plasmid" evidence="1">
    <name>pLishui142-1</name>
</geneLocation>
<reference evidence="1" key="1">
    <citation type="submission" date="2016-10" db="EMBL/GenBank/DDBJ databases">
        <authorList>
            <person name="Sun J."/>
        </authorList>
    </citation>
    <scope>NUCLEOTIDE SEQUENCE</scope>
    <source>
        <strain evidence="1">Lishui142</strain>
        <plasmid evidence="1">pLishui142-1</plasmid>
    </source>
</reference>
<gene>
    <name evidence="1" type="ORF">pLishui142-1_00052</name>
</gene>
<protein>
    <submittedName>
        <fullName evidence="1">Uncharacterized protein</fullName>
    </submittedName>
</protein>
<proteinExistence type="predicted"/>
<evidence type="ECO:0000313" key="1">
    <source>
        <dbReference type="EMBL" id="AQZ20321.1"/>
    </source>
</evidence>
<dbReference type="EMBL" id="KY075654">
    <property type="protein sequence ID" value="AQZ20321.1"/>
    <property type="molecule type" value="Genomic_DNA"/>
</dbReference>
<dbReference type="AlphaFoldDB" id="A0A1U9XFS3"/>
<organism evidence="1">
    <name type="scientific">Escherichia coli</name>
    <dbReference type="NCBI Taxonomy" id="562"/>
    <lineage>
        <taxon>Bacteria</taxon>
        <taxon>Pseudomonadati</taxon>
        <taxon>Pseudomonadota</taxon>
        <taxon>Gammaproteobacteria</taxon>
        <taxon>Enterobacterales</taxon>
        <taxon>Enterobacteriaceae</taxon>
        <taxon>Escherichia</taxon>
    </lineage>
</organism>